<dbReference type="Proteomes" id="UP000070427">
    <property type="component" value="Unassembled WGS sequence"/>
</dbReference>
<gene>
    <name evidence="4" type="primary">macA</name>
    <name evidence="4" type="ORF">AN618_13290</name>
</gene>
<evidence type="ECO:0000313" key="4">
    <source>
        <dbReference type="EMBL" id="KXG76953.1"/>
    </source>
</evidence>
<name>A0A140L8S8_9FIRM</name>
<protein>
    <submittedName>
        <fullName evidence="4">Macrolide export protein MacA</fullName>
    </submittedName>
</protein>
<feature type="domain" description="YknX-like beta-barrel" evidence="3">
    <location>
        <begin position="264"/>
        <end position="345"/>
    </location>
</feature>
<dbReference type="GO" id="GO:0005886">
    <property type="term" value="C:plasma membrane"/>
    <property type="evidence" value="ECO:0007669"/>
    <property type="project" value="TreeGrafter"/>
</dbReference>
<dbReference type="PRINTS" id="PR01490">
    <property type="entry name" value="RTXTOXIND"/>
</dbReference>
<sequence>MGRKLKIRKLKIFTVLILVFSLVLQGCSTKINENNSKADSLEIRGTVEAKEVDINTKIPGRLAKILVEEGQKVKAGQVLAVIESDELVAKKAQAKALADAAKGQVDMAYAALKAAEATLEKAKNGARRQEIQEAQDYYDLTVKTYERVKDLYEHGAVPAQKLDEALTQMNIAKQKLDMAKEGARKEDIEAAQAVVEQARAAYEAAKDKYQQAIAGVQEVDSYLKDTKVLSPINGTVTEIYCDEGEIVSTGMPIATVTNLDDVWVRVNVSEKDLSKVKVGQEVVVRVIAYPEKSFKGRVKRISENPDFAVKRATNDNGSQDIMTFEVKVELLEGRELMRPGMTAFVRF</sequence>
<dbReference type="Gene3D" id="2.40.50.100">
    <property type="match status" value="2"/>
</dbReference>
<evidence type="ECO:0000313" key="5">
    <source>
        <dbReference type="Proteomes" id="UP000070427"/>
    </source>
</evidence>
<proteinExistence type="predicted"/>
<dbReference type="OrthoDB" id="250565at2"/>
<evidence type="ECO:0000259" key="3">
    <source>
        <dbReference type="Pfam" id="PF25990"/>
    </source>
</evidence>
<dbReference type="SUPFAM" id="SSF111369">
    <property type="entry name" value="HlyD-like secretion proteins"/>
    <property type="match status" value="2"/>
</dbReference>
<dbReference type="PATRIC" id="fig|520764.3.peg.1379"/>
<evidence type="ECO:0000259" key="2">
    <source>
        <dbReference type="Pfam" id="PF25917"/>
    </source>
</evidence>
<keyword evidence="1" id="KW-0175">Coiled coil</keyword>
<dbReference type="STRING" id="520764.AN618_13290"/>
<dbReference type="PANTHER" id="PTHR30438:SF2">
    <property type="entry name" value="MEMBRANE PROTEIN"/>
    <property type="match status" value="1"/>
</dbReference>
<dbReference type="Pfam" id="PF25990">
    <property type="entry name" value="Beta-barrel_YknX"/>
    <property type="match status" value="1"/>
</dbReference>
<dbReference type="InterPro" id="IPR058636">
    <property type="entry name" value="Beta-barrel_YknX"/>
</dbReference>
<dbReference type="InParanoid" id="A0A140L8S8"/>
<accession>A0A140L8S8</accession>
<evidence type="ECO:0000256" key="1">
    <source>
        <dbReference type="SAM" id="Coils"/>
    </source>
</evidence>
<dbReference type="PANTHER" id="PTHR30438">
    <property type="entry name" value="36 KDA ANTIGEN-RELATED"/>
    <property type="match status" value="1"/>
</dbReference>
<dbReference type="InterPro" id="IPR058625">
    <property type="entry name" value="MdtA-like_BSH"/>
</dbReference>
<dbReference type="EMBL" id="LOED01000014">
    <property type="protein sequence ID" value="KXG76953.1"/>
    <property type="molecule type" value="Genomic_DNA"/>
</dbReference>
<dbReference type="PROSITE" id="PS51257">
    <property type="entry name" value="PROKAR_LIPOPROTEIN"/>
    <property type="match status" value="1"/>
</dbReference>
<feature type="coiled-coil region" evidence="1">
    <location>
        <begin position="162"/>
        <end position="215"/>
    </location>
</feature>
<reference evidence="4 5" key="1">
    <citation type="submission" date="2015-12" db="EMBL/GenBank/DDBJ databases">
        <title>Draft genome sequnece of Fervidicola ferrireducens strain Y170.</title>
        <authorList>
            <person name="Patel B.K."/>
        </authorList>
    </citation>
    <scope>NUCLEOTIDE SEQUENCE [LARGE SCALE GENOMIC DNA]</scope>
    <source>
        <strain evidence="4 5">Y170</strain>
    </source>
</reference>
<dbReference type="Gene3D" id="1.10.287.470">
    <property type="entry name" value="Helix hairpin bin"/>
    <property type="match status" value="1"/>
</dbReference>
<dbReference type="Pfam" id="PF25917">
    <property type="entry name" value="BSH_RND"/>
    <property type="match status" value="1"/>
</dbReference>
<keyword evidence="5" id="KW-1185">Reference proteome</keyword>
<comment type="caution">
    <text evidence="4">The sequence shown here is derived from an EMBL/GenBank/DDBJ whole genome shotgun (WGS) entry which is preliminary data.</text>
</comment>
<dbReference type="Gene3D" id="2.40.30.170">
    <property type="match status" value="1"/>
</dbReference>
<dbReference type="RefSeq" id="WP_066353329.1">
    <property type="nucleotide sequence ID" value="NZ_LOED01000014.1"/>
</dbReference>
<organism evidence="4 5">
    <name type="scientific">Fervidicola ferrireducens</name>
    <dbReference type="NCBI Taxonomy" id="520764"/>
    <lineage>
        <taxon>Bacteria</taxon>
        <taxon>Bacillati</taxon>
        <taxon>Bacillota</taxon>
        <taxon>Clostridia</taxon>
        <taxon>Thermosediminibacterales</taxon>
        <taxon>Thermosediminibacteraceae</taxon>
        <taxon>Fervidicola</taxon>
    </lineage>
</organism>
<dbReference type="AlphaFoldDB" id="A0A140L8S8"/>
<feature type="domain" description="Multidrug resistance protein MdtA-like barrel-sandwich hybrid" evidence="2">
    <location>
        <begin position="51"/>
        <end position="257"/>
    </location>
</feature>